<dbReference type="Proteomes" id="UP000249936">
    <property type="component" value="Unassembled WGS sequence"/>
</dbReference>
<dbReference type="GO" id="GO:0008324">
    <property type="term" value="F:monoatomic cation transmembrane transporter activity"/>
    <property type="evidence" value="ECO:0007669"/>
    <property type="project" value="InterPro"/>
</dbReference>
<accession>A0A2X1QSG6</accession>
<dbReference type="Gene3D" id="3.30.70.1450">
    <property type="entry name" value="Regulator of K+ conductance, C-terminal domain"/>
    <property type="match status" value="1"/>
</dbReference>
<feature type="domain" description="RCK C-terminal" evidence="1">
    <location>
        <begin position="5"/>
        <end position="89"/>
    </location>
</feature>
<name>A0A2X1QSG6_HAEIF</name>
<dbReference type="SUPFAM" id="SSF116726">
    <property type="entry name" value="TrkA C-terminal domain-like"/>
    <property type="match status" value="1"/>
</dbReference>
<sequence>MKPLVFNAESSQDKESLHNISLKVTNQNLDGLTLIQIPGFSDEEVVCSRLKRDDMEIVPKASTEIRTNDILQLVGDDNSLAKMRLIIGYEVDAPTVFL</sequence>
<gene>
    <name evidence="2" type="ORF">NCTC11872_02986</name>
</gene>
<dbReference type="PROSITE" id="PS51202">
    <property type="entry name" value="RCK_C"/>
    <property type="match status" value="1"/>
</dbReference>
<reference evidence="2 3" key="1">
    <citation type="submission" date="2018-06" db="EMBL/GenBank/DDBJ databases">
        <authorList>
            <consortium name="Pathogen Informatics"/>
            <person name="Doyle S."/>
        </authorList>
    </citation>
    <scope>NUCLEOTIDE SEQUENCE [LARGE SCALE GENOMIC DNA]</scope>
    <source>
        <strain evidence="2 3">NCTC11872</strain>
    </source>
</reference>
<dbReference type="InterPro" id="IPR036721">
    <property type="entry name" value="RCK_C_sf"/>
</dbReference>
<evidence type="ECO:0000313" key="3">
    <source>
        <dbReference type="Proteomes" id="UP000249936"/>
    </source>
</evidence>
<dbReference type="InterPro" id="IPR006037">
    <property type="entry name" value="RCK_C"/>
</dbReference>
<dbReference type="EMBL" id="UASK01000015">
    <property type="protein sequence ID" value="SPX43322.1"/>
    <property type="molecule type" value="Genomic_DNA"/>
</dbReference>
<dbReference type="Pfam" id="PF02080">
    <property type="entry name" value="TrkA_C"/>
    <property type="match status" value="1"/>
</dbReference>
<evidence type="ECO:0000259" key="1">
    <source>
        <dbReference type="PROSITE" id="PS51202"/>
    </source>
</evidence>
<evidence type="ECO:0000313" key="2">
    <source>
        <dbReference type="EMBL" id="SPX43322.1"/>
    </source>
</evidence>
<dbReference type="GO" id="GO:0006813">
    <property type="term" value="P:potassium ion transport"/>
    <property type="evidence" value="ECO:0007669"/>
    <property type="project" value="InterPro"/>
</dbReference>
<protein>
    <submittedName>
        <fullName evidence="2">Transporter</fullName>
    </submittedName>
</protein>
<dbReference type="AlphaFoldDB" id="A0A2X1QSG6"/>
<organism evidence="2 3">
    <name type="scientific">Haemophilus influenzae</name>
    <dbReference type="NCBI Taxonomy" id="727"/>
    <lineage>
        <taxon>Bacteria</taxon>
        <taxon>Pseudomonadati</taxon>
        <taxon>Pseudomonadota</taxon>
        <taxon>Gammaproteobacteria</taxon>
        <taxon>Pasteurellales</taxon>
        <taxon>Pasteurellaceae</taxon>
        <taxon>Haemophilus</taxon>
    </lineage>
</organism>
<proteinExistence type="predicted"/>